<dbReference type="EMBL" id="AB646631">
    <property type="protein sequence ID" value="BAL45966.1"/>
    <property type="molecule type" value="Genomic_DNA"/>
</dbReference>
<reference evidence="3" key="1">
    <citation type="journal article" date="2012" name="Enzyme Microb. Technol.">
        <title>Characterization of Xyn30A and Axh43A of Bacillus licheniformis SVD1 identified by its genomic analysis.</title>
        <authorList>
            <person name="Sakka M."/>
            <person name="Tachino S."/>
            <person name="Katsuzaki H."/>
            <person name="van Dyk J.S."/>
            <person name="Pletschke B."/>
            <person name="Kimura T."/>
            <person name="Sakka K."/>
        </authorList>
    </citation>
    <scope>NUCLEOTIDE SEQUENCE</scope>
    <source>
        <strain evidence="3">SVD1</strain>
    </source>
</reference>
<dbReference type="Pfam" id="PF00535">
    <property type="entry name" value="Glycos_transf_2"/>
    <property type="match status" value="1"/>
</dbReference>
<dbReference type="GO" id="GO:0016758">
    <property type="term" value="F:hexosyltransferase activity"/>
    <property type="evidence" value="ECO:0007669"/>
    <property type="project" value="UniProtKB-ARBA"/>
</dbReference>
<dbReference type="SUPFAM" id="SSF53448">
    <property type="entry name" value="Nucleotide-diphospho-sugar transferases"/>
    <property type="match status" value="1"/>
</dbReference>
<proteinExistence type="inferred from homology"/>
<evidence type="ECO:0000313" key="3">
    <source>
        <dbReference type="EMBL" id="BAL45966.1"/>
    </source>
</evidence>
<sequence length="257" mass="29946">MWIRTMTRQKPLISVITPSYNAEEFIEKTIQSVLNQTFSDWEMIIADDCSTDGTRDILKRYEEDDERIHAIFLKENQGAAAARNAALSKAEGRYVAFLDSDDVWKAEKLDKQLAFMRKHQHAFTFTAYELISQDGEPLHKTIHAPVSLAYDDVLKNTIIGCLTVMIDREQTGDIRMPNIRTRQDLATWLSVLKRGFKAYGLNEPLAEYRIVETSISSNKWKAARKTWYVYREIERLHLMKATWCFFHYAKNAVKKRL</sequence>
<dbReference type="NCBIfam" id="NF047683">
    <property type="entry name" value="TeichurnBiosyTuaG"/>
    <property type="match status" value="1"/>
</dbReference>
<protein>
    <submittedName>
        <fullName evidence="3">Putative teichuronic acid biosynthesis protein</fullName>
    </submittedName>
</protein>
<gene>
    <name evidence="3" type="primary">gt2L</name>
</gene>
<name>H1ADM0_BACLI</name>
<evidence type="ECO:0000256" key="1">
    <source>
        <dbReference type="ARBA" id="ARBA00006739"/>
    </source>
</evidence>
<dbReference type="InterPro" id="IPR001173">
    <property type="entry name" value="Glyco_trans_2-like"/>
</dbReference>
<dbReference type="PANTHER" id="PTHR22916">
    <property type="entry name" value="GLYCOSYLTRANSFERASE"/>
    <property type="match status" value="1"/>
</dbReference>
<comment type="similarity">
    <text evidence="1">Belongs to the glycosyltransferase 2 family.</text>
</comment>
<dbReference type="InterPro" id="IPR029044">
    <property type="entry name" value="Nucleotide-diphossugar_trans"/>
</dbReference>
<feature type="domain" description="Glycosyltransferase 2-like" evidence="2">
    <location>
        <begin position="14"/>
        <end position="144"/>
    </location>
</feature>
<dbReference type="Gene3D" id="3.90.550.10">
    <property type="entry name" value="Spore Coat Polysaccharide Biosynthesis Protein SpsA, Chain A"/>
    <property type="match status" value="1"/>
</dbReference>
<dbReference type="FunFam" id="3.90.550.10:FF:000130">
    <property type="entry name" value="Family 2 glycosyl transferase"/>
    <property type="match status" value="1"/>
</dbReference>
<evidence type="ECO:0000259" key="2">
    <source>
        <dbReference type="Pfam" id="PF00535"/>
    </source>
</evidence>
<dbReference type="PANTHER" id="PTHR22916:SF3">
    <property type="entry name" value="UDP-GLCNAC:BETAGAL BETA-1,3-N-ACETYLGLUCOSAMINYLTRANSFERASE-LIKE PROTEIN 1"/>
    <property type="match status" value="1"/>
</dbReference>
<accession>H1ADM0</accession>
<dbReference type="AlphaFoldDB" id="H1ADM0"/>
<organism evidence="3">
    <name type="scientific">Bacillus licheniformis</name>
    <dbReference type="NCBI Taxonomy" id="1402"/>
    <lineage>
        <taxon>Bacteria</taxon>
        <taxon>Bacillati</taxon>
        <taxon>Bacillota</taxon>
        <taxon>Bacilli</taxon>
        <taxon>Bacillales</taxon>
        <taxon>Bacillaceae</taxon>
        <taxon>Bacillus</taxon>
    </lineage>
</organism>